<evidence type="ECO:0000313" key="3">
    <source>
        <dbReference type="Proteomes" id="UP000801428"/>
    </source>
</evidence>
<protein>
    <submittedName>
        <fullName evidence="2">Uncharacterized protein</fullName>
    </submittedName>
</protein>
<dbReference type="Proteomes" id="UP000801428">
    <property type="component" value="Unassembled WGS sequence"/>
</dbReference>
<evidence type="ECO:0000313" key="2">
    <source>
        <dbReference type="EMBL" id="KAF3005724.1"/>
    </source>
</evidence>
<dbReference type="AlphaFoldDB" id="A0A9P4WCG9"/>
<feature type="coiled-coil region" evidence="1">
    <location>
        <begin position="145"/>
        <end position="179"/>
    </location>
</feature>
<proteinExistence type="predicted"/>
<accession>A0A9P4WCG9</accession>
<comment type="caution">
    <text evidence="2">The sequence shown here is derived from an EMBL/GenBank/DDBJ whole genome shotgun (WGS) entry which is preliminary data.</text>
</comment>
<name>A0A9P4WCG9_CURKU</name>
<evidence type="ECO:0000256" key="1">
    <source>
        <dbReference type="SAM" id="Coils"/>
    </source>
</evidence>
<dbReference type="EMBL" id="SWKU01000006">
    <property type="protein sequence ID" value="KAF3005724.1"/>
    <property type="molecule type" value="Genomic_DNA"/>
</dbReference>
<sequence length="186" mass="20886">MAPLPLPPRRGHAAIGAIISSMEPYLPPDTIDRPGYKGCRTTYGLLTTTYQRAAQSPNPEKVYKELQQLENELRRRLHGLNATKGIPAKMTEFLDELKTALEDALAVGVDADFLIAGITDLLEETPETQPEAKPQRVLMMPDTKYKKVKAELVEANRKIQKLNEENNSLVMYVRKLEAERVNWGAT</sequence>
<keyword evidence="1" id="KW-0175">Coiled coil</keyword>
<gene>
    <name evidence="2" type="ORF">E8E13_006192</name>
</gene>
<organism evidence="2 3">
    <name type="scientific">Curvularia kusanoi</name>
    <name type="common">Cochliobolus kusanoi</name>
    <dbReference type="NCBI Taxonomy" id="90978"/>
    <lineage>
        <taxon>Eukaryota</taxon>
        <taxon>Fungi</taxon>
        <taxon>Dikarya</taxon>
        <taxon>Ascomycota</taxon>
        <taxon>Pezizomycotina</taxon>
        <taxon>Dothideomycetes</taxon>
        <taxon>Pleosporomycetidae</taxon>
        <taxon>Pleosporales</taxon>
        <taxon>Pleosporineae</taxon>
        <taxon>Pleosporaceae</taxon>
        <taxon>Curvularia</taxon>
    </lineage>
</organism>
<dbReference type="OrthoDB" id="3778493at2759"/>
<keyword evidence="3" id="KW-1185">Reference proteome</keyword>
<reference evidence="2" key="1">
    <citation type="submission" date="2019-04" db="EMBL/GenBank/DDBJ databases">
        <title>Sequencing of skin fungus with MAO and IRED activity.</title>
        <authorList>
            <person name="Marsaioli A.J."/>
            <person name="Bonatto J.M.C."/>
            <person name="Reis Junior O."/>
        </authorList>
    </citation>
    <scope>NUCLEOTIDE SEQUENCE</scope>
    <source>
        <strain evidence="2">30M1</strain>
    </source>
</reference>